<evidence type="ECO:0000256" key="2">
    <source>
        <dbReference type="ARBA" id="ARBA00022448"/>
    </source>
</evidence>
<evidence type="ECO:0000259" key="8">
    <source>
        <dbReference type="PROSITE" id="PS50850"/>
    </source>
</evidence>
<dbReference type="KEGG" id="aau:AAur_pTC20115"/>
<keyword evidence="4 7" id="KW-0812">Transmembrane</keyword>
<keyword evidence="6 7" id="KW-0472">Membrane</keyword>
<sequence length="503" mass="51691">MWEPTFVTLGPAAPAKFLGDVVTEKAGQRRGLIPLLVIATAQLMLVLDDSIVNIALPSIQQELGVGPVHLPWIVNAYILAFGALLLLGGRIGDLYGRRRALQAGLAIFVLASLAGGIGISSEMLIAARAVQGLGAALVAPNALALITTTFSEHKTRDAALSLYGAMSGLGIIVGLLLGGVLTGTLGWRWVFFINIPIGILVLFGSRNLPEADRHPGDLDVRGAVLGTGGMVSLVYAITRFGEDGFTDPIGLGLIGVAAVLLAAFLTTQARSRTPLVPLSLFRDRSRAGAYGSMLLLAIGPMGTFYVITLYLQQVQQYSPLETGAGWLPFAAGLVVGAGAAPKLLNRAAPCFVAAAGALLSSLAAFWFSFIRVDTNYWLHLAPAMFVLALGFGLGVIALTQAAVYHTEPKEAGIASALLNSAQQIGVALGLAVLAGIAATVTGSGGHADLSRSGQLIAGYGSALTVAAGLLIAAGILAATTLPSKLTAQAHGKSSAARVDQPSH</sequence>
<dbReference type="HOGENOM" id="CLU_000960_28_2_11"/>
<dbReference type="Gene3D" id="1.20.1250.20">
    <property type="entry name" value="MFS general substrate transporter like domains"/>
    <property type="match status" value="1"/>
</dbReference>
<keyword evidence="10" id="KW-1185">Reference proteome</keyword>
<dbReference type="Gene3D" id="1.20.1720.10">
    <property type="entry name" value="Multidrug resistance protein D"/>
    <property type="match status" value="1"/>
</dbReference>
<keyword evidence="9" id="KW-0614">Plasmid</keyword>
<feature type="transmembrane region" description="Helical" evidence="7">
    <location>
        <begin position="456"/>
        <end position="478"/>
    </location>
</feature>
<dbReference type="CDD" id="cd17321">
    <property type="entry name" value="MFS_MMR_MDR_like"/>
    <property type="match status" value="1"/>
</dbReference>
<feature type="transmembrane region" description="Helical" evidence="7">
    <location>
        <begin position="323"/>
        <end position="344"/>
    </location>
</feature>
<feature type="transmembrane region" description="Helical" evidence="7">
    <location>
        <begin position="351"/>
        <end position="370"/>
    </location>
</feature>
<name>A1RDG4_PAEAT</name>
<evidence type="ECO:0000256" key="7">
    <source>
        <dbReference type="SAM" id="Phobius"/>
    </source>
</evidence>
<dbReference type="RefSeq" id="WP_011777183.1">
    <property type="nucleotide sequence ID" value="NC_008713.1"/>
</dbReference>
<dbReference type="InterPro" id="IPR011701">
    <property type="entry name" value="MFS"/>
</dbReference>
<evidence type="ECO:0000256" key="6">
    <source>
        <dbReference type="ARBA" id="ARBA00023136"/>
    </source>
</evidence>
<feature type="transmembrane region" description="Helical" evidence="7">
    <location>
        <begin position="424"/>
        <end position="444"/>
    </location>
</feature>
<dbReference type="InterPro" id="IPR020846">
    <property type="entry name" value="MFS_dom"/>
</dbReference>
<evidence type="ECO:0000256" key="4">
    <source>
        <dbReference type="ARBA" id="ARBA00022692"/>
    </source>
</evidence>
<feature type="transmembrane region" description="Helical" evidence="7">
    <location>
        <begin position="287"/>
        <end position="311"/>
    </location>
</feature>
<evidence type="ECO:0000313" key="9">
    <source>
        <dbReference type="EMBL" id="ABM10832.1"/>
    </source>
</evidence>
<dbReference type="PRINTS" id="PR01036">
    <property type="entry name" value="TCRTETB"/>
</dbReference>
<dbReference type="eggNOG" id="COG0477">
    <property type="taxonomic scope" value="Bacteria"/>
</dbReference>
<dbReference type="GO" id="GO:0022857">
    <property type="term" value="F:transmembrane transporter activity"/>
    <property type="evidence" value="ECO:0007669"/>
    <property type="project" value="InterPro"/>
</dbReference>
<feature type="transmembrane region" description="Helical" evidence="7">
    <location>
        <begin position="187"/>
        <end position="206"/>
    </location>
</feature>
<geneLocation type="plasmid" evidence="9 10">
    <name>pTC2</name>
</geneLocation>
<dbReference type="OrthoDB" id="3218494at2"/>
<feature type="transmembrane region" description="Helical" evidence="7">
    <location>
        <begin position="376"/>
        <end position="403"/>
    </location>
</feature>
<evidence type="ECO:0000256" key="3">
    <source>
        <dbReference type="ARBA" id="ARBA00022475"/>
    </source>
</evidence>
<evidence type="ECO:0000256" key="5">
    <source>
        <dbReference type="ARBA" id="ARBA00022989"/>
    </source>
</evidence>
<dbReference type="EMBL" id="CP000476">
    <property type="protein sequence ID" value="ABM10832.1"/>
    <property type="molecule type" value="Genomic_DNA"/>
</dbReference>
<reference evidence="9 10" key="1">
    <citation type="journal article" date="2006" name="PLoS Genet.">
        <title>Secrets of soil survival revealed by the genome sequence of Arthrobacter aurescens TC1.</title>
        <authorList>
            <person name="Mongodin E.F."/>
            <person name="Shapir N."/>
            <person name="Daugherty S.C."/>
            <person name="DeBoy R.T."/>
            <person name="Emerson J.B."/>
            <person name="Shvartzbeyn A."/>
            <person name="Radune D."/>
            <person name="Vamathevan J."/>
            <person name="Riggs F."/>
            <person name="Grinberg V."/>
            <person name="Khouri H."/>
            <person name="Wackett L.P."/>
            <person name="Nelson K.E."/>
            <person name="Sadowsky M.J."/>
        </authorList>
    </citation>
    <scope>NUCLEOTIDE SEQUENCE [LARGE SCALE GENOMIC DNA]</scope>
    <source>
        <strain evidence="9 10">TC1</strain>
    </source>
</reference>
<keyword evidence="3" id="KW-1003">Cell membrane</keyword>
<dbReference type="InterPro" id="IPR036259">
    <property type="entry name" value="MFS_trans_sf"/>
</dbReference>
<proteinExistence type="predicted"/>
<dbReference type="GO" id="GO:0005886">
    <property type="term" value="C:plasma membrane"/>
    <property type="evidence" value="ECO:0007669"/>
    <property type="project" value="UniProtKB-SubCell"/>
</dbReference>
<feature type="transmembrane region" description="Helical" evidence="7">
    <location>
        <begin position="158"/>
        <end position="181"/>
    </location>
</feature>
<dbReference type="PANTHER" id="PTHR42718:SF46">
    <property type="entry name" value="BLR6921 PROTEIN"/>
    <property type="match status" value="1"/>
</dbReference>
<feature type="domain" description="Major facilitator superfamily (MFS) profile" evidence="8">
    <location>
        <begin position="34"/>
        <end position="485"/>
    </location>
</feature>
<organism evidence="9 10">
    <name type="scientific">Paenarthrobacter aurescens (strain TC1)</name>
    <dbReference type="NCBI Taxonomy" id="290340"/>
    <lineage>
        <taxon>Bacteria</taxon>
        <taxon>Bacillati</taxon>
        <taxon>Actinomycetota</taxon>
        <taxon>Actinomycetes</taxon>
        <taxon>Micrococcales</taxon>
        <taxon>Micrococcaceae</taxon>
        <taxon>Paenarthrobacter</taxon>
    </lineage>
</organism>
<protein>
    <submittedName>
        <fullName evidence="9">Drug resistance transporter, EmrB/QacA subfamily</fullName>
    </submittedName>
</protein>
<accession>A1RDG4</accession>
<dbReference type="Proteomes" id="UP000000637">
    <property type="component" value="Plasmid pTC2"/>
</dbReference>
<feature type="transmembrane region" description="Helical" evidence="7">
    <location>
        <begin position="249"/>
        <end position="266"/>
    </location>
</feature>
<dbReference type="SUPFAM" id="SSF103473">
    <property type="entry name" value="MFS general substrate transporter"/>
    <property type="match status" value="1"/>
</dbReference>
<dbReference type="PROSITE" id="PS50850">
    <property type="entry name" value="MFS"/>
    <property type="match status" value="1"/>
</dbReference>
<feature type="transmembrane region" description="Helical" evidence="7">
    <location>
        <begin position="100"/>
        <end position="119"/>
    </location>
</feature>
<evidence type="ECO:0000313" key="10">
    <source>
        <dbReference type="Proteomes" id="UP000000637"/>
    </source>
</evidence>
<keyword evidence="2" id="KW-0813">Transport</keyword>
<comment type="subcellular location">
    <subcellularLocation>
        <location evidence="1">Cell membrane</location>
        <topology evidence="1">Multi-pass membrane protein</topology>
    </subcellularLocation>
</comment>
<dbReference type="PANTHER" id="PTHR42718">
    <property type="entry name" value="MAJOR FACILITATOR SUPERFAMILY MULTIDRUG TRANSPORTER MFSC"/>
    <property type="match status" value="1"/>
</dbReference>
<gene>
    <name evidence="9" type="ordered locus">AAur_pTC20115</name>
</gene>
<keyword evidence="5 7" id="KW-1133">Transmembrane helix</keyword>
<evidence type="ECO:0000256" key="1">
    <source>
        <dbReference type="ARBA" id="ARBA00004651"/>
    </source>
</evidence>
<dbReference type="AlphaFoldDB" id="A1RDG4"/>
<feature type="transmembrane region" description="Helical" evidence="7">
    <location>
        <begin position="125"/>
        <end position="146"/>
    </location>
</feature>
<dbReference type="Pfam" id="PF07690">
    <property type="entry name" value="MFS_1"/>
    <property type="match status" value="1"/>
</dbReference>
<feature type="transmembrane region" description="Helical" evidence="7">
    <location>
        <begin position="68"/>
        <end position="88"/>
    </location>
</feature>
<feature type="transmembrane region" description="Helical" evidence="7">
    <location>
        <begin position="218"/>
        <end position="237"/>
    </location>
</feature>